<dbReference type="EC" id="2.3.1.39" evidence="1"/>
<name>A0A316DBP2_9BACL</name>
<accession>A0A316DBP2</accession>
<comment type="catalytic activity">
    <reaction evidence="4">
        <text>holo-[ACP] + malonyl-CoA = malonyl-[ACP] + CoA</text>
        <dbReference type="Rhea" id="RHEA:41792"/>
        <dbReference type="Rhea" id="RHEA-COMP:9623"/>
        <dbReference type="Rhea" id="RHEA-COMP:9685"/>
        <dbReference type="ChEBI" id="CHEBI:57287"/>
        <dbReference type="ChEBI" id="CHEBI:57384"/>
        <dbReference type="ChEBI" id="CHEBI:64479"/>
        <dbReference type="ChEBI" id="CHEBI:78449"/>
        <dbReference type="EC" id="2.3.1.39"/>
    </reaction>
</comment>
<dbReference type="InterPro" id="IPR001227">
    <property type="entry name" value="Ac_transferase_dom_sf"/>
</dbReference>
<dbReference type="SUPFAM" id="SSF52151">
    <property type="entry name" value="FabD/lysophospholipase-like"/>
    <property type="match status" value="2"/>
</dbReference>
<dbReference type="GO" id="GO:0006633">
    <property type="term" value="P:fatty acid biosynthetic process"/>
    <property type="evidence" value="ECO:0007669"/>
    <property type="project" value="TreeGrafter"/>
</dbReference>
<dbReference type="InterPro" id="IPR004410">
    <property type="entry name" value="Malonyl_CoA-ACP_transAc_FabD"/>
</dbReference>
<dbReference type="GO" id="GO:0004314">
    <property type="term" value="F:[acyl-carrier-protein] S-malonyltransferase activity"/>
    <property type="evidence" value="ECO:0007669"/>
    <property type="project" value="UniProtKB-EC"/>
</dbReference>
<dbReference type="InterPro" id="IPR014043">
    <property type="entry name" value="Acyl_transferase_dom"/>
</dbReference>
<dbReference type="PANTHER" id="PTHR42681">
    <property type="entry name" value="MALONYL-COA-ACYL CARRIER PROTEIN TRANSACYLASE, MITOCHONDRIAL"/>
    <property type="match status" value="1"/>
</dbReference>
<dbReference type="NCBIfam" id="TIGR00128">
    <property type="entry name" value="fabD"/>
    <property type="match status" value="1"/>
</dbReference>
<protein>
    <recommendedName>
        <fullName evidence="1">[acyl-carrier-protein] S-malonyltransferase</fullName>
        <ecNumber evidence="1">2.3.1.39</ecNumber>
    </recommendedName>
</protein>
<comment type="caution">
    <text evidence="6">The sequence shown here is derived from an EMBL/GenBank/DDBJ whole genome shotgun (WGS) entry which is preliminary data.</text>
</comment>
<dbReference type="InterPro" id="IPR050858">
    <property type="entry name" value="Mal-CoA-ACP_Trans/PKS_FabD"/>
</dbReference>
<dbReference type="Gene3D" id="3.30.70.250">
    <property type="entry name" value="Malonyl-CoA ACP transacylase, ACP-binding"/>
    <property type="match status" value="1"/>
</dbReference>
<dbReference type="Pfam" id="PF00698">
    <property type="entry name" value="Acyl_transf_1"/>
    <property type="match status" value="2"/>
</dbReference>
<dbReference type="AlphaFoldDB" id="A0A316DBP2"/>
<dbReference type="Pfam" id="PF21607">
    <property type="entry name" value="FabD_helical_ins"/>
    <property type="match status" value="1"/>
</dbReference>
<dbReference type="GO" id="GO:0005829">
    <property type="term" value="C:cytosol"/>
    <property type="evidence" value="ECO:0007669"/>
    <property type="project" value="TreeGrafter"/>
</dbReference>
<gene>
    <name evidence="6" type="ORF">C7459_104201</name>
</gene>
<dbReference type="EMBL" id="QGGL01000004">
    <property type="protein sequence ID" value="PWK14996.1"/>
    <property type="molecule type" value="Genomic_DNA"/>
</dbReference>
<dbReference type="InterPro" id="IPR016036">
    <property type="entry name" value="Malonyl_transacylase_ACP-bd"/>
</dbReference>
<dbReference type="InterPro" id="IPR049489">
    <property type="entry name" value="FabD-like_helical_ins"/>
</dbReference>
<dbReference type="OrthoDB" id="9805460at2"/>
<dbReference type="InterPro" id="IPR014179">
    <property type="entry name" value="PfaD-like_TIM-barrel"/>
</dbReference>
<dbReference type="CDD" id="cd04742">
    <property type="entry name" value="NPD_FabD"/>
    <property type="match status" value="1"/>
</dbReference>
<dbReference type="SUPFAM" id="SSF51395">
    <property type="entry name" value="FMN-linked oxidoreductases"/>
    <property type="match status" value="1"/>
</dbReference>
<feature type="domain" description="Malonyl-CoA:ACP transacylase (MAT)" evidence="5">
    <location>
        <begin position="8"/>
        <end position="308"/>
    </location>
</feature>
<dbReference type="SMART" id="SM00827">
    <property type="entry name" value="PKS_AT"/>
    <property type="match status" value="2"/>
</dbReference>
<feature type="domain" description="Malonyl-CoA:ACP transacylase (MAT)" evidence="5">
    <location>
        <begin position="335"/>
        <end position="623"/>
    </location>
</feature>
<dbReference type="Gene3D" id="3.40.366.10">
    <property type="entry name" value="Malonyl-Coenzyme A Acyl Carrier Protein, domain 2"/>
    <property type="match status" value="2"/>
</dbReference>
<evidence type="ECO:0000256" key="2">
    <source>
        <dbReference type="ARBA" id="ARBA00022679"/>
    </source>
</evidence>
<evidence type="ECO:0000313" key="7">
    <source>
        <dbReference type="Proteomes" id="UP000245634"/>
    </source>
</evidence>
<proteinExistence type="predicted"/>
<organism evidence="6 7">
    <name type="scientific">Tumebacillus permanentifrigoris</name>
    <dbReference type="NCBI Taxonomy" id="378543"/>
    <lineage>
        <taxon>Bacteria</taxon>
        <taxon>Bacillati</taxon>
        <taxon>Bacillota</taxon>
        <taxon>Bacilli</taxon>
        <taxon>Bacillales</taxon>
        <taxon>Alicyclobacillaceae</taxon>
        <taxon>Tumebacillus</taxon>
    </lineage>
</organism>
<keyword evidence="7" id="KW-1185">Reference proteome</keyword>
<evidence type="ECO:0000259" key="5">
    <source>
        <dbReference type="SMART" id="SM00827"/>
    </source>
</evidence>
<reference evidence="6 7" key="1">
    <citation type="submission" date="2018-05" db="EMBL/GenBank/DDBJ databases">
        <title>Genomic Encyclopedia of Type Strains, Phase IV (KMG-IV): sequencing the most valuable type-strain genomes for metagenomic binning, comparative biology and taxonomic classification.</title>
        <authorList>
            <person name="Goeker M."/>
        </authorList>
    </citation>
    <scope>NUCLEOTIDE SEQUENCE [LARGE SCALE GENOMIC DNA]</scope>
    <source>
        <strain evidence="6 7">DSM 18773</strain>
    </source>
</reference>
<evidence type="ECO:0000256" key="4">
    <source>
        <dbReference type="ARBA" id="ARBA00048462"/>
    </source>
</evidence>
<keyword evidence="2 6" id="KW-0808">Transferase</keyword>
<sequence>MSPTIVFMYAGQGSQYYQMGKSLYEEQPVFQSWMKRMDQIVQSLIGTSVLDELYNPLHTVSQPFQRTLHTHIAIFMVEVALTQVLLEHGIVPQVVIGASLGEFAASVTAGVWDVEEGLHAVVEQARLLEAYCEEGSMLAVLHHQSIYRSNPVIYNNCDLASVNHDEHFIVSGPAAKMVLVEQALKSRGVNGLRLPVTQGFHSTAIDPAAGVYKAFLEKQRFHKPKIPFVSSLTGQEVQQFDPDYFWRVIREPIQFAEAVSYVHDRERDCVYLDLGPSGTLINLLKKIKSEIGTDVAHPIITPFQQNRNILDKLITQYASEEKTVKEESKHMLAFVFPGQGSQKKGMGGDLFDKFPDITSQADAILGYSIKELCLHDPHDQLGQTQFTQPALYTVCSLMYLDAIQETGIKPDVIAGHSVGEYSALFAAGAFDFATGLKLVQKRGELMSQAFGGGMAAVVGLDEQGIQALLAEHQLDGIDIANFNTPKQLVISGRKEDIDRANPLFKAVPGIAYIPLKVSGAFHSRYMSEAQGQFATHIQSAKFSELQIPVLANVTARPYRFEEIQSNLVKQITHSVKWCETIQVLMGFENIEIKEIGPGKVLAGLLKKTVAEAQPIYITLEDKASEQAPAAATIFAADPQPEPSVETVPVQHFEAVPVQHFEAAPVQSFEPVPVHNFEPAPADTYEPVPVHNFEPVPVHTFEPPTAQESRQLAAESLGSQAFKQDYQVKYAYMSGAMSMGIASKELVVRMGRAGLLGFLGTGGVELWQTEEAIRYIQRELAAGQAYGMNLLHTPKQPEREEQHVDLYLQYGVRNLEASAFMSMTPALIKYRAHGLAMENGRVVAHNRIIAKVSRPEVAENFLSPAPDYIVEKMVDQRKITREQAHMLKQIPMADDLCLEGDSGGHTDGGNAFVIMPSITKLRDEMMAKYGYHKQVRVGVAGGIGTPDAAAAAFVLGADFILTGSINQCTVEAGTSNAVKDLLQQINIQDTAYAPAGDMFELGARIQVMKKGVFFPARAKKLHELYLQHQSLDEINEKDKKQIQEKYFKRTFDDLYAELKRTLPQPEVEKAESNPKHKMALLFKWYFNYSARIALQGEQDKQVDFQIHCGPALGAFNQWVKGTELENWRNRHCDEIGIKLMTETAKLLQHKMQQFA</sequence>
<dbReference type="InterPro" id="IPR016035">
    <property type="entry name" value="Acyl_Trfase/lysoPLipase"/>
</dbReference>
<evidence type="ECO:0000313" key="6">
    <source>
        <dbReference type="EMBL" id="PWK14996.1"/>
    </source>
</evidence>
<evidence type="ECO:0000256" key="3">
    <source>
        <dbReference type="ARBA" id="ARBA00023315"/>
    </source>
</evidence>
<dbReference type="PANTHER" id="PTHR42681:SF1">
    <property type="entry name" value="MALONYL-COA-ACYL CARRIER PROTEIN TRANSACYLASE, MITOCHONDRIAL"/>
    <property type="match status" value="1"/>
</dbReference>
<dbReference type="RefSeq" id="WP_109687464.1">
    <property type="nucleotide sequence ID" value="NZ_QGGL01000004.1"/>
</dbReference>
<dbReference type="SUPFAM" id="SSF55048">
    <property type="entry name" value="Probable ACP-binding domain of malonyl-CoA ACP transacylase"/>
    <property type="match status" value="1"/>
</dbReference>
<dbReference type="Gene3D" id="3.20.20.70">
    <property type="entry name" value="Aldolase class I"/>
    <property type="match status" value="1"/>
</dbReference>
<dbReference type="InterPro" id="IPR013785">
    <property type="entry name" value="Aldolase_TIM"/>
</dbReference>
<dbReference type="Proteomes" id="UP000245634">
    <property type="component" value="Unassembled WGS sequence"/>
</dbReference>
<dbReference type="NCBIfam" id="TIGR02814">
    <property type="entry name" value="pfaD_fam"/>
    <property type="match status" value="1"/>
</dbReference>
<keyword evidence="3 6" id="KW-0012">Acyltransferase</keyword>
<evidence type="ECO:0000256" key="1">
    <source>
        <dbReference type="ARBA" id="ARBA00013258"/>
    </source>
</evidence>